<keyword evidence="2" id="KW-1185">Reference proteome</keyword>
<gene>
    <name evidence="1" type="ORF">FYJ80_05140</name>
</gene>
<name>A0A7X2PC31_9SPIO</name>
<protein>
    <submittedName>
        <fullName evidence="1">Resolvase</fullName>
    </submittedName>
</protein>
<accession>A0A7X2PC31</accession>
<dbReference type="AlphaFoldDB" id="A0A7X2PC31"/>
<reference evidence="1 2" key="1">
    <citation type="submission" date="2019-08" db="EMBL/GenBank/DDBJ databases">
        <title>In-depth cultivation of the pig gut microbiome towards novel bacterial diversity and tailored functional studies.</title>
        <authorList>
            <person name="Wylensek D."/>
            <person name="Hitch T.C.A."/>
            <person name="Clavel T."/>
        </authorList>
    </citation>
    <scope>NUCLEOTIDE SEQUENCE [LARGE SCALE GENOMIC DNA]</scope>
    <source>
        <strain evidence="1 2">NM-380-WT-3C1</strain>
    </source>
</reference>
<dbReference type="EMBL" id="VUNN01000007">
    <property type="protein sequence ID" value="MSU06161.1"/>
    <property type="molecule type" value="Genomic_DNA"/>
</dbReference>
<dbReference type="Proteomes" id="UP000460549">
    <property type="component" value="Unassembled WGS sequence"/>
</dbReference>
<evidence type="ECO:0000313" key="2">
    <source>
        <dbReference type="Proteomes" id="UP000460549"/>
    </source>
</evidence>
<proteinExistence type="predicted"/>
<comment type="caution">
    <text evidence="1">The sequence shown here is derived from an EMBL/GenBank/DDBJ whole genome shotgun (WGS) entry which is preliminary data.</text>
</comment>
<evidence type="ECO:0000313" key="1">
    <source>
        <dbReference type="EMBL" id="MSU06161.1"/>
    </source>
</evidence>
<organism evidence="1 2">
    <name type="scientific">Bullifex porci</name>
    <dbReference type="NCBI Taxonomy" id="2606638"/>
    <lineage>
        <taxon>Bacteria</taxon>
        <taxon>Pseudomonadati</taxon>
        <taxon>Spirochaetota</taxon>
        <taxon>Spirochaetia</taxon>
        <taxon>Spirochaetales</taxon>
        <taxon>Spirochaetaceae</taxon>
        <taxon>Bullifex</taxon>
    </lineage>
</organism>
<dbReference type="RefSeq" id="WP_154425136.1">
    <property type="nucleotide sequence ID" value="NZ_VUNN01000007.1"/>
</dbReference>
<sequence>MKVDIPNDGGYNMCKAIEDIKNDGKLEGKREGKSETLYELTRDGVITKEIAAKKLNITVEKFEKDMKAYFNK</sequence>